<evidence type="ECO:0000313" key="1">
    <source>
        <dbReference type="EMBL" id="MCI29888.1"/>
    </source>
</evidence>
<reference evidence="1 2" key="1">
    <citation type="journal article" date="2018" name="Front. Plant Sci.">
        <title>Red Clover (Trifolium pratense) and Zigzag Clover (T. medium) - A Picture of Genomic Similarities and Differences.</title>
        <authorList>
            <person name="Dluhosova J."/>
            <person name="Istvanek J."/>
            <person name="Nedelnik J."/>
            <person name="Repkova J."/>
        </authorList>
    </citation>
    <scope>NUCLEOTIDE SEQUENCE [LARGE SCALE GENOMIC DNA]</scope>
    <source>
        <strain evidence="2">cv. 10/8</strain>
        <tissue evidence="1">Leaf</tissue>
    </source>
</reference>
<keyword evidence="2" id="KW-1185">Reference proteome</keyword>
<dbReference type="EMBL" id="LXQA010175638">
    <property type="protein sequence ID" value="MCI29888.1"/>
    <property type="molecule type" value="Genomic_DNA"/>
</dbReference>
<protein>
    <submittedName>
        <fullName evidence="1">Uncharacterized protein</fullName>
    </submittedName>
</protein>
<accession>A0A392R000</accession>
<comment type="caution">
    <text evidence="1">The sequence shown here is derived from an EMBL/GenBank/DDBJ whole genome shotgun (WGS) entry which is preliminary data.</text>
</comment>
<sequence length="55" mass="5846">MLSSPEGIGLVSESETLLVFSEPDSTSPSDDKLNAAVPVEEPNRRCPEASAVMQQ</sequence>
<organism evidence="1 2">
    <name type="scientific">Trifolium medium</name>
    <dbReference type="NCBI Taxonomy" id="97028"/>
    <lineage>
        <taxon>Eukaryota</taxon>
        <taxon>Viridiplantae</taxon>
        <taxon>Streptophyta</taxon>
        <taxon>Embryophyta</taxon>
        <taxon>Tracheophyta</taxon>
        <taxon>Spermatophyta</taxon>
        <taxon>Magnoliopsida</taxon>
        <taxon>eudicotyledons</taxon>
        <taxon>Gunneridae</taxon>
        <taxon>Pentapetalae</taxon>
        <taxon>rosids</taxon>
        <taxon>fabids</taxon>
        <taxon>Fabales</taxon>
        <taxon>Fabaceae</taxon>
        <taxon>Papilionoideae</taxon>
        <taxon>50 kb inversion clade</taxon>
        <taxon>NPAAA clade</taxon>
        <taxon>Hologalegina</taxon>
        <taxon>IRL clade</taxon>
        <taxon>Trifolieae</taxon>
        <taxon>Trifolium</taxon>
    </lineage>
</organism>
<dbReference type="AlphaFoldDB" id="A0A392R000"/>
<feature type="non-terminal residue" evidence="1">
    <location>
        <position position="55"/>
    </location>
</feature>
<dbReference type="Proteomes" id="UP000265520">
    <property type="component" value="Unassembled WGS sequence"/>
</dbReference>
<evidence type="ECO:0000313" key="2">
    <source>
        <dbReference type="Proteomes" id="UP000265520"/>
    </source>
</evidence>
<proteinExistence type="predicted"/>
<name>A0A392R000_9FABA</name>